<evidence type="ECO:0000313" key="2">
    <source>
        <dbReference type="EMBL" id="NMO96310.1"/>
    </source>
</evidence>
<protein>
    <submittedName>
        <fullName evidence="2">YHYH domain-containing protein</fullName>
    </submittedName>
</protein>
<feature type="signal peptide" evidence="1">
    <location>
        <begin position="1"/>
        <end position="19"/>
    </location>
</feature>
<keyword evidence="1" id="KW-0732">Signal</keyword>
<gene>
    <name evidence="2" type="ORF">HII30_11060</name>
</gene>
<dbReference type="EMBL" id="JABBPN010000009">
    <property type="protein sequence ID" value="NMO96310.1"/>
    <property type="molecule type" value="Genomic_DNA"/>
</dbReference>
<dbReference type="AlphaFoldDB" id="A0A848M7Z2"/>
<evidence type="ECO:0000313" key="3">
    <source>
        <dbReference type="Proteomes" id="UP000565468"/>
    </source>
</evidence>
<dbReference type="Proteomes" id="UP000565468">
    <property type="component" value="Unassembled WGS sequence"/>
</dbReference>
<proteinExistence type="predicted"/>
<evidence type="ECO:0000256" key="1">
    <source>
        <dbReference type="SAM" id="SignalP"/>
    </source>
</evidence>
<accession>A0A848M7Z2</accession>
<name>A0A848M7Z2_PAELE</name>
<dbReference type="InterPro" id="IPR047773">
    <property type="entry name" value="YHYH_dom_bact"/>
</dbReference>
<feature type="chain" id="PRO_5038875178" evidence="1">
    <location>
        <begin position="20"/>
        <end position="114"/>
    </location>
</feature>
<sequence>MKKTLLFLLVLLLIFSSQAAEAHPGRTDSSGGHTCRTNCGKWGLSSGEYHTHNGGLSFSDDVEYPDDEGSSYVEVPEMTQEQLEETYASLIKAGRDIGYKHGVYCILRMPRIAA</sequence>
<dbReference type="NCBIfam" id="NF033223">
    <property type="entry name" value="YHYH_alt"/>
    <property type="match status" value="1"/>
</dbReference>
<keyword evidence="3" id="KW-1185">Reference proteome</keyword>
<comment type="caution">
    <text evidence="2">The sequence shown here is derived from an EMBL/GenBank/DDBJ whole genome shotgun (WGS) entry which is preliminary data.</text>
</comment>
<reference evidence="2 3" key="1">
    <citation type="submission" date="2020-04" db="EMBL/GenBank/DDBJ databases">
        <title>Paenibacillus algicola sp. nov., a novel marine bacterium producing alginate lyase.</title>
        <authorList>
            <person name="Huang H."/>
        </authorList>
    </citation>
    <scope>NUCLEOTIDE SEQUENCE [LARGE SCALE GENOMIC DNA]</scope>
    <source>
        <strain evidence="2 3">L7-75</strain>
    </source>
</reference>
<organism evidence="2 3">
    <name type="scientific">Paenibacillus lemnae</name>
    <dbReference type="NCBI Taxonomy" id="1330551"/>
    <lineage>
        <taxon>Bacteria</taxon>
        <taxon>Bacillati</taxon>
        <taxon>Bacillota</taxon>
        <taxon>Bacilli</taxon>
        <taxon>Bacillales</taxon>
        <taxon>Paenibacillaceae</taxon>
        <taxon>Paenibacillus</taxon>
    </lineage>
</organism>